<reference evidence="1" key="1">
    <citation type="submission" date="2014-11" db="EMBL/GenBank/DDBJ databases">
        <authorList>
            <person name="Amaro Gonzalez C."/>
        </authorList>
    </citation>
    <scope>NUCLEOTIDE SEQUENCE</scope>
</reference>
<name>A0A0E9R3I8_ANGAN</name>
<dbReference type="AlphaFoldDB" id="A0A0E9R3I8"/>
<protein>
    <submittedName>
        <fullName evidence="1">Uncharacterized protein</fullName>
    </submittedName>
</protein>
<organism evidence="1">
    <name type="scientific">Anguilla anguilla</name>
    <name type="common">European freshwater eel</name>
    <name type="synonym">Muraena anguilla</name>
    <dbReference type="NCBI Taxonomy" id="7936"/>
    <lineage>
        <taxon>Eukaryota</taxon>
        <taxon>Metazoa</taxon>
        <taxon>Chordata</taxon>
        <taxon>Craniata</taxon>
        <taxon>Vertebrata</taxon>
        <taxon>Euteleostomi</taxon>
        <taxon>Actinopterygii</taxon>
        <taxon>Neopterygii</taxon>
        <taxon>Teleostei</taxon>
        <taxon>Anguilliformes</taxon>
        <taxon>Anguillidae</taxon>
        <taxon>Anguilla</taxon>
    </lineage>
</organism>
<reference evidence="1" key="2">
    <citation type="journal article" date="2015" name="Fish Shellfish Immunol.">
        <title>Early steps in the European eel (Anguilla anguilla)-Vibrio vulnificus interaction in the gills: Role of the RtxA13 toxin.</title>
        <authorList>
            <person name="Callol A."/>
            <person name="Pajuelo D."/>
            <person name="Ebbesson L."/>
            <person name="Teles M."/>
            <person name="MacKenzie S."/>
            <person name="Amaro C."/>
        </authorList>
    </citation>
    <scope>NUCLEOTIDE SEQUENCE</scope>
</reference>
<dbReference type="EMBL" id="GBXM01085679">
    <property type="protein sequence ID" value="JAH22898.1"/>
    <property type="molecule type" value="Transcribed_RNA"/>
</dbReference>
<accession>A0A0E9R3I8</accession>
<evidence type="ECO:0000313" key="1">
    <source>
        <dbReference type="EMBL" id="JAH22898.1"/>
    </source>
</evidence>
<proteinExistence type="predicted"/>
<sequence length="34" mass="3643">MLSLASTIGRTKMFKASTFELLSQVGQHIAMGST</sequence>